<dbReference type="OrthoDB" id="1921232at2759"/>
<dbReference type="PANTHER" id="PTHR24177">
    <property type="entry name" value="CASKIN"/>
    <property type="match status" value="1"/>
</dbReference>
<evidence type="ECO:0000259" key="1">
    <source>
        <dbReference type="Pfam" id="PF13962"/>
    </source>
</evidence>
<dbReference type="Proteomes" id="UP000515121">
    <property type="component" value="Unplaced"/>
</dbReference>
<dbReference type="InterPro" id="IPR026961">
    <property type="entry name" value="PGG_dom"/>
</dbReference>
<evidence type="ECO:0000313" key="3">
    <source>
        <dbReference type="RefSeq" id="XP_022769600.1"/>
    </source>
</evidence>
<dbReference type="GO" id="GO:0016020">
    <property type="term" value="C:membrane"/>
    <property type="evidence" value="ECO:0007669"/>
    <property type="project" value="TreeGrafter"/>
</dbReference>
<dbReference type="PANTHER" id="PTHR24177:SF365">
    <property type="entry name" value="ANKYRIN REPEAT-CONTAINING PROTEIN NPR4-LIKE ISOFORM X1"/>
    <property type="match status" value="1"/>
</dbReference>
<keyword evidence="2" id="KW-1185">Reference proteome</keyword>
<sequence length="360" mass="40698">MGFHDISLYLIQRQPGLAFAVGHQNEILPHGDDEPLETSDQHKVLEKNSQTKEARAQVKDFGDKGRQIQLASLGILKLALIREGYLSRDQRSTSEDNGKIGYRFAIPDCIDRVRDLKLSHERASQFVDHCLKALVKYDAEQQKKYFGDHKILKAAAKYESVEIVTKSLHYFPHLIFSKYGGKLLKMAIKWRQENIFNLALNGTALDKMLVASCYREGHILFLAAELPKNPQLLDCSTSGAALQMRRERCSDNALIWQAVEDIAHPSTRKMAFNMFSDKHNKMCQNAEKWMKDTSDSSMLVSTLIATVVFTAAFTVPGGNNEKGTPTFLNETSFMVGRRRFGYHQAAEVSESEPAIFLDYS</sequence>
<dbReference type="AlphaFoldDB" id="A0A6P6AXW3"/>
<protein>
    <submittedName>
        <fullName evidence="3">Uncharacterized protein LOC111313189</fullName>
    </submittedName>
</protein>
<proteinExistence type="predicted"/>
<feature type="domain" description="PGG" evidence="1">
    <location>
        <begin position="287"/>
        <end position="335"/>
    </location>
</feature>
<dbReference type="RefSeq" id="XP_022769600.1">
    <property type="nucleotide sequence ID" value="XM_022913865.1"/>
</dbReference>
<dbReference type="Pfam" id="PF13962">
    <property type="entry name" value="PGG"/>
    <property type="match status" value="1"/>
</dbReference>
<dbReference type="GeneID" id="111313189"/>
<organism evidence="2 3">
    <name type="scientific">Durio zibethinus</name>
    <name type="common">Durian</name>
    <dbReference type="NCBI Taxonomy" id="66656"/>
    <lineage>
        <taxon>Eukaryota</taxon>
        <taxon>Viridiplantae</taxon>
        <taxon>Streptophyta</taxon>
        <taxon>Embryophyta</taxon>
        <taxon>Tracheophyta</taxon>
        <taxon>Spermatophyta</taxon>
        <taxon>Magnoliopsida</taxon>
        <taxon>eudicotyledons</taxon>
        <taxon>Gunneridae</taxon>
        <taxon>Pentapetalae</taxon>
        <taxon>rosids</taxon>
        <taxon>malvids</taxon>
        <taxon>Malvales</taxon>
        <taxon>Malvaceae</taxon>
        <taxon>Helicteroideae</taxon>
        <taxon>Durio</taxon>
    </lineage>
</organism>
<name>A0A6P6AXW3_DURZI</name>
<gene>
    <name evidence="3" type="primary">LOC111313189</name>
</gene>
<evidence type="ECO:0000313" key="2">
    <source>
        <dbReference type="Proteomes" id="UP000515121"/>
    </source>
</evidence>
<reference evidence="3" key="1">
    <citation type="submission" date="2025-08" db="UniProtKB">
        <authorList>
            <consortium name="RefSeq"/>
        </authorList>
    </citation>
    <scope>IDENTIFICATION</scope>
    <source>
        <tissue evidence="3">Fruit stalk</tissue>
    </source>
</reference>
<dbReference type="KEGG" id="dzi:111313189"/>
<accession>A0A6P6AXW3</accession>